<dbReference type="AlphaFoldDB" id="C3Y4T5"/>
<proteinExistence type="predicted"/>
<evidence type="ECO:0000313" key="1">
    <source>
        <dbReference type="EMBL" id="EEN64742.1"/>
    </source>
</evidence>
<dbReference type="InParanoid" id="C3Y4T5"/>
<organism>
    <name type="scientific">Branchiostoma floridae</name>
    <name type="common">Florida lancelet</name>
    <name type="synonym">Amphioxus</name>
    <dbReference type="NCBI Taxonomy" id="7739"/>
    <lineage>
        <taxon>Eukaryota</taxon>
        <taxon>Metazoa</taxon>
        <taxon>Chordata</taxon>
        <taxon>Cephalochordata</taxon>
        <taxon>Leptocardii</taxon>
        <taxon>Amphioxiformes</taxon>
        <taxon>Branchiostomatidae</taxon>
        <taxon>Branchiostoma</taxon>
    </lineage>
</organism>
<reference evidence="1" key="1">
    <citation type="journal article" date="2008" name="Nature">
        <title>The amphioxus genome and the evolution of the chordate karyotype.</title>
        <authorList>
            <consortium name="US DOE Joint Genome Institute (JGI-PGF)"/>
            <person name="Putnam N.H."/>
            <person name="Butts T."/>
            <person name="Ferrier D.E.K."/>
            <person name="Furlong R.F."/>
            <person name="Hellsten U."/>
            <person name="Kawashima T."/>
            <person name="Robinson-Rechavi M."/>
            <person name="Shoguchi E."/>
            <person name="Terry A."/>
            <person name="Yu J.-K."/>
            <person name="Benito-Gutierrez E.L."/>
            <person name="Dubchak I."/>
            <person name="Garcia-Fernandez J."/>
            <person name="Gibson-Brown J.J."/>
            <person name="Grigoriev I.V."/>
            <person name="Horton A.C."/>
            <person name="de Jong P.J."/>
            <person name="Jurka J."/>
            <person name="Kapitonov V.V."/>
            <person name="Kohara Y."/>
            <person name="Kuroki Y."/>
            <person name="Lindquist E."/>
            <person name="Lucas S."/>
            <person name="Osoegawa K."/>
            <person name="Pennacchio L.A."/>
            <person name="Salamov A.A."/>
            <person name="Satou Y."/>
            <person name="Sauka-Spengler T."/>
            <person name="Schmutz J."/>
            <person name="Shin-I T."/>
            <person name="Toyoda A."/>
            <person name="Bronner-Fraser M."/>
            <person name="Fujiyama A."/>
            <person name="Holland L.Z."/>
            <person name="Holland P.W.H."/>
            <person name="Satoh N."/>
            <person name="Rokhsar D.S."/>
        </authorList>
    </citation>
    <scope>NUCLEOTIDE SEQUENCE [LARGE SCALE GENOMIC DNA]</scope>
    <source>
        <strain evidence="1">S238N-H82</strain>
        <tissue evidence="1">Testes</tissue>
    </source>
</reference>
<dbReference type="EMBL" id="GG666486">
    <property type="protein sequence ID" value="EEN64742.1"/>
    <property type="molecule type" value="Genomic_DNA"/>
</dbReference>
<sequence length="129" mass="14161">MATLVRGATRWLSSALHLGGAPGRKFSNALTEERAAMFHLLEAYNDHVEARAPFTSAAVRPALTMQKKAPHIGFSIDSMLMQALVNTSALDLGCSKLSAWEIEQQVSRPHSLVLAHQDSEVKILYYESP</sequence>
<protein>
    <submittedName>
        <fullName evidence="1">Uncharacterized protein</fullName>
    </submittedName>
</protein>
<accession>C3Y4T5</accession>
<gene>
    <name evidence="1" type="ORF">BRAFLDRAFT_73953</name>
</gene>
<name>C3Y4T5_BRAFL</name>